<accession>A0ABZ1H0T5</accession>
<sequence>MRAGHVRGPACSAACELVLVHERTPWGWLTWTVLGDGSAPQTPHRIGVLTPGASHRQRLALRWLTRRPARRLGLAASVPGSVRYAAAVLAVIGCAAALHAVGAGVPAGIAWPLALLARCSPSICPTGSTPGPASMSAASEATAPAGTCSAWLACTRLSRRGRRRQRPL</sequence>
<keyword evidence="2" id="KW-1185">Reference proteome</keyword>
<proteinExistence type="predicted"/>
<dbReference type="Proteomes" id="UP001340816">
    <property type="component" value="Chromosome"/>
</dbReference>
<gene>
    <name evidence="1" type="ORF">OHB35_00835</name>
</gene>
<evidence type="ECO:0000313" key="1">
    <source>
        <dbReference type="EMBL" id="WSD11874.1"/>
    </source>
</evidence>
<protein>
    <submittedName>
        <fullName evidence="1">Uncharacterized protein</fullName>
    </submittedName>
</protein>
<dbReference type="RefSeq" id="WP_326757447.1">
    <property type="nucleotide sequence ID" value="NZ_CP109135.1"/>
</dbReference>
<evidence type="ECO:0000313" key="2">
    <source>
        <dbReference type="Proteomes" id="UP001340816"/>
    </source>
</evidence>
<name>A0ABZ1H0T5_STRPH</name>
<dbReference type="EMBL" id="CP109135">
    <property type="protein sequence ID" value="WSD11874.1"/>
    <property type="molecule type" value="Genomic_DNA"/>
</dbReference>
<reference evidence="1 2" key="1">
    <citation type="submission" date="2022-10" db="EMBL/GenBank/DDBJ databases">
        <title>The complete genomes of actinobacterial strains from the NBC collection.</title>
        <authorList>
            <person name="Joergensen T.S."/>
            <person name="Alvarez Arevalo M."/>
            <person name="Sterndorff E.B."/>
            <person name="Faurdal D."/>
            <person name="Vuksanovic O."/>
            <person name="Mourched A.-S."/>
            <person name="Charusanti P."/>
            <person name="Shaw S."/>
            <person name="Blin K."/>
            <person name="Weber T."/>
        </authorList>
    </citation>
    <scope>NUCLEOTIDE SEQUENCE [LARGE SCALE GENOMIC DNA]</scope>
    <source>
        <strain evidence="1 2">NBC 01752</strain>
    </source>
</reference>
<organism evidence="1 2">
    <name type="scientific">Streptomyces phaeochromogenes</name>
    <dbReference type="NCBI Taxonomy" id="1923"/>
    <lineage>
        <taxon>Bacteria</taxon>
        <taxon>Bacillati</taxon>
        <taxon>Actinomycetota</taxon>
        <taxon>Actinomycetes</taxon>
        <taxon>Kitasatosporales</taxon>
        <taxon>Streptomycetaceae</taxon>
        <taxon>Streptomyces</taxon>
        <taxon>Streptomyces phaeochromogenes group</taxon>
    </lineage>
</organism>